<evidence type="ECO:0008006" key="4">
    <source>
        <dbReference type="Google" id="ProtNLM"/>
    </source>
</evidence>
<keyword evidence="1" id="KW-0732">Signal</keyword>
<feature type="chain" id="PRO_5045316386" description="Protein quiver" evidence="1">
    <location>
        <begin position="23"/>
        <end position="159"/>
    </location>
</feature>
<reference evidence="2 3" key="1">
    <citation type="submission" date="2024-08" db="EMBL/GenBank/DDBJ databases">
        <authorList>
            <person name="Cucini C."/>
            <person name="Frati F."/>
        </authorList>
    </citation>
    <scope>NUCLEOTIDE SEQUENCE [LARGE SCALE GENOMIC DNA]</scope>
</reference>
<organism evidence="2 3">
    <name type="scientific">Orchesella dallaii</name>
    <dbReference type="NCBI Taxonomy" id="48710"/>
    <lineage>
        <taxon>Eukaryota</taxon>
        <taxon>Metazoa</taxon>
        <taxon>Ecdysozoa</taxon>
        <taxon>Arthropoda</taxon>
        <taxon>Hexapoda</taxon>
        <taxon>Collembola</taxon>
        <taxon>Entomobryomorpha</taxon>
        <taxon>Entomobryoidea</taxon>
        <taxon>Orchesellidae</taxon>
        <taxon>Orchesellinae</taxon>
        <taxon>Orchesella</taxon>
    </lineage>
</organism>
<dbReference type="EMBL" id="CAXLJM020000128">
    <property type="protein sequence ID" value="CAL8139514.1"/>
    <property type="molecule type" value="Genomic_DNA"/>
</dbReference>
<protein>
    <recommendedName>
        <fullName evidence="4">Protein quiver</fullName>
    </recommendedName>
</protein>
<keyword evidence="3" id="KW-1185">Reference proteome</keyword>
<evidence type="ECO:0000256" key="1">
    <source>
        <dbReference type="SAM" id="SignalP"/>
    </source>
</evidence>
<evidence type="ECO:0000313" key="2">
    <source>
        <dbReference type="EMBL" id="CAL8139514.1"/>
    </source>
</evidence>
<proteinExistence type="predicted"/>
<feature type="signal peptide" evidence="1">
    <location>
        <begin position="1"/>
        <end position="22"/>
    </location>
</feature>
<gene>
    <name evidence="2" type="ORF">ODALV1_LOCUS27868</name>
</gene>
<accession>A0ABP1RYZ6</accession>
<sequence length="159" mass="17542">MKILLSCAVLVCVAVWIVPVFSANVTQCFQCEHFDYYGNNATNIETCTENPPPATLLLNCSLATDEPRTDWKCVKVSGTIEVDDENFKYIRRYCTLDKALNVTCKETKSLETRYGFIKKGNQCVCDEKDGCNAGSTVTIAAATLAAGLLMTSFSKILRD</sequence>
<comment type="caution">
    <text evidence="2">The sequence shown here is derived from an EMBL/GenBank/DDBJ whole genome shotgun (WGS) entry which is preliminary data.</text>
</comment>
<dbReference type="Proteomes" id="UP001642540">
    <property type="component" value="Unassembled WGS sequence"/>
</dbReference>
<name>A0ABP1RYZ6_9HEXA</name>
<evidence type="ECO:0000313" key="3">
    <source>
        <dbReference type="Proteomes" id="UP001642540"/>
    </source>
</evidence>